<organism evidence="3 4">
    <name type="scientific">Setaria digitata</name>
    <dbReference type="NCBI Taxonomy" id="48799"/>
    <lineage>
        <taxon>Eukaryota</taxon>
        <taxon>Metazoa</taxon>
        <taxon>Ecdysozoa</taxon>
        <taxon>Nematoda</taxon>
        <taxon>Chromadorea</taxon>
        <taxon>Rhabditida</taxon>
        <taxon>Spirurina</taxon>
        <taxon>Spiruromorpha</taxon>
        <taxon>Filarioidea</taxon>
        <taxon>Setariidae</taxon>
        <taxon>Setaria</taxon>
    </lineage>
</organism>
<dbReference type="InterPro" id="IPR044925">
    <property type="entry name" value="His-Me_finger_sf"/>
</dbReference>
<reference evidence="4" key="1">
    <citation type="submission" date="2022-11" db="UniProtKB">
        <authorList>
            <consortium name="WormBaseParasite"/>
        </authorList>
    </citation>
    <scope>IDENTIFICATION</scope>
</reference>
<dbReference type="Gene3D" id="3.40.570.10">
    <property type="entry name" value="Extracellular Endonuclease, subunit A"/>
    <property type="match status" value="1"/>
</dbReference>
<dbReference type="Proteomes" id="UP000887581">
    <property type="component" value="Unplaced"/>
</dbReference>
<dbReference type="SUPFAM" id="SSF54060">
    <property type="entry name" value="His-Me finger endonucleases"/>
    <property type="match status" value="1"/>
</dbReference>
<keyword evidence="1" id="KW-0378">Hydrolase</keyword>
<dbReference type="SUPFAM" id="SSF53649">
    <property type="entry name" value="Alkaline phosphatase-like"/>
    <property type="match status" value="1"/>
</dbReference>
<keyword evidence="3" id="KW-1185">Reference proteome</keyword>
<dbReference type="Gene3D" id="3.40.720.10">
    <property type="entry name" value="Alkaline Phosphatase, subunit A"/>
    <property type="match status" value="1"/>
</dbReference>
<accession>A0A915Q2S6</accession>
<evidence type="ECO:0000256" key="2">
    <source>
        <dbReference type="ARBA" id="ARBA00023180"/>
    </source>
</evidence>
<dbReference type="Pfam" id="PF01663">
    <property type="entry name" value="Phosphodiest"/>
    <property type="match status" value="2"/>
</dbReference>
<name>A0A915Q2S6_9BILA</name>
<dbReference type="AlphaFoldDB" id="A0A915Q2S6"/>
<dbReference type="InterPro" id="IPR002591">
    <property type="entry name" value="Phosphodiest/P_Trfase"/>
</dbReference>
<dbReference type="PANTHER" id="PTHR10151:SF114">
    <property type="entry name" value="ECTONUCLEOTIDE PYROPHOSPHATASE_PHOSPHODIESTERASE C27A7.3"/>
    <property type="match status" value="1"/>
</dbReference>
<dbReference type="WBParaSite" id="sdigi.contig814.g9814.t1">
    <property type="protein sequence ID" value="sdigi.contig814.g9814.t1"/>
    <property type="gene ID" value="sdigi.contig814.g9814"/>
</dbReference>
<dbReference type="PANTHER" id="PTHR10151">
    <property type="entry name" value="ECTONUCLEOTIDE PYROPHOSPHATASE/PHOSPHODIESTERASE"/>
    <property type="match status" value="1"/>
</dbReference>
<evidence type="ECO:0000313" key="4">
    <source>
        <dbReference type="WBParaSite" id="sdigi.contig814.g9814.t1"/>
    </source>
</evidence>
<proteinExistence type="predicted"/>
<dbReference type="GO" id="GO:0055120">
    <property type="term" value="C:striated muscle dense body"/>
    <property type="evidence" value="ECO:0007669"/>
    <property type="project" value="TreeGrafter"/>
</dbReference>
<dbReference type="InterPro" id="IPR017850">
    <property type="entry name" value="Alkaline_phosphatase_core_sf"/>
</dbReference>
<evidence type="ECO:0000313" key="3">
    <source>
        <dbReference type="Proteomes" id="UP000887581"/>
    </source>
</evidence>
<sequence>MKIAQLNAIELSIFIRKPLVVLSFDGFKRSYTKNKSVKTLEHMAKCGTTAEYMYGVYPTKTFPNHYTIATGLYPESHGIVDNVFFEKQFKNRFAKIRQENDEKYSNVLPVVNWLGLPASKRPALIMTYFDQPDAKVTTEMKNVEMVLSYLFETLYKMEILNCINIIVLSDHDKMMETVEQLKCFNNTHYRMYDRYRIPKRYHFSMSNRIGDIILDGQLGTTFYQNYAADYNKTHDHGYDYILPSMHTIFYAYGPNIARGLITKPFQNIELFNLMIALLNINSNVAPSNNGTKGRLNSVLDGILLEKPKRVTPLDDCDGDNDEQAIHENFCLFGLSLLVSGYGEMCYVSNCSSASESALIQKLDSIHGVALVERINADSSVVKTELQNESIGWIETSLSAKGANDLKVYLHSNFAKGHFANLQEITSYYAKVYNEIVVISGPIYDFSNNGTFTDPLTQIHPQYNTTPTHIFRAIFRCNNSDWLEGEMKCENTKSLHALSFILPNAPDDYNCLARGFISFLQDSLSYLIANTARLRDIELLTGLEFLPSSWTSEEELYDDDFSLTLRTMMPEHLWLEKKLK</sequence>
<dbReference type="CDD" id="cd16018">
    <property type="entry name" value="Enpp"/>
    <property type="match status" value="1"/>
</dbReference>
<dbReference type="InterPro" id="IPR044929">
    <property type="entry name" value="DNA/RNA_non-sp_Endonuclease_sf"/>
</dbReference>
<keyword evidence="2" id="KW-0325">Glycoprotein</keyword>
<protein>
    <submittedName>
        <fullName evidence="4">Uncharacterized protein</fullName>
    </submittedName>
</protein>
<dbReference type="GO" id="GO:0016529">
    <property type="term" value="C:sarcoplasmic reticulum"/>
    <property type="evidence" value="ECO:0007669"/>
    <property type="project" value="TreeGrafter"/>
</dbReference>
<evidence type="ECO:0000256" key="1">
    <source>
        <dbReference type="ARBA" id="ARBA00022801"/>
    </source>
</evidence>
<dbReference type="GO" id="GO:0016787">
    <property type="term" value="F:hydrolase activity"/>
    <property type="evidence" value="ECO:0007669"/>
    <property type="project" value="UniProtKB-KW"/>
</dbReference>
<dbReference type="GO" id="GO:0031674">
    <property type="term" value="C:I band"/>
    <property type="evidence" value="ECO:0007669"/>
    <property type="project" value="TreeGrafter"/>
</dbReference>